<evidence type="ECO:0000313" key="2">
    <source>
        <dbReference type="EMBL" id="MBR0798702.1"/>
    </source>
</evidence>
<proteinExistence type="predicted"/>
<dbReference type="Proteomes" id="UP001315278">
    <property type="component" value="Unassembled WGS sequence"/>
</dbReference>
<evidence type="ECO:0000256" key="1">
    <source>
        <dbReference type="SAM" id="Phobius"/>
    </source>
</evidence>
<keyword evidence="3" id="KW-1185">Reference proteome</keyword>
<keyword evidence="1" id="KW-0472">Membrane</keyword>
<feature type="transmembrane region" description="Helical" evidence="1">
    <location>
        <begin position="36"/>
        <end position="59"/>
    </location>
</feature>
<sequence>MRVAISIFLLALLAAVGVYAYQGMMVPDAPVPTYGVVVFTIGAAVLAIVGIGLIALLFYSSRHGYDEPPHMER</sequence>
<comment type="caution">
    <text evidence="2">The sequence shown here is derived from an EMBL/GenBank/DDBJ whole genome shotgun (WGS) entry which is preliminary data.</text>
</comment>
<keyword evidence="1" id="KW-1133">Transmembrane helix</keyword>
<keyword evidence="1" id="KW-0812">Transmembrane</keyword>
<dbReference type="RefSeq" id="WP_212394705.1">
    <property type="nucleotide sequence ID" value="NZ_JAFCJH010000029.1"/>
</dbReference>
<organism evidence="2 3">
    <name type="scientific">Bradyrhizobium jicamae</name>
    <dbReference type="NCBI Taxonomy" id="280332"/>
    <lineage>
        <taxon>Bacteria</taxon>
        <taxon>Pseudomonadati</taxon>
        <taxon>Pseudomonadota</taxon>
        <taxon>Alphaproteobacteria</taxon>
        <taxon>Hyphomicrobiales</taxon>
        <taxon>Nitrobacteraceae</taxon>
        <taxon>Bradyrhizobium</taxon>
    </lineage>
</organism>
<name>A0ABS5FPJ9_9BRAD</name>
<protein>
    <submittedName>
        <fullName evidence="2">Uncharacterized protein</fullName>
    </submittedName>
</protein>
<accession>A0ABS5FPJ9</accession>
<gene>
    <name evidence="2" type="ORF">JQ615_25260</name>
</gene>
<dbReference type="EMBL" id="JAFCJH010000029">
    <property type="protein sequence ID" value="MBR0798702.1"/>
    <property type="molecule type" value="Genomic_DNA"/>
</dbReference>
<evidence type="ECO:0000313" key="3">
    <source>
        <dbReference type="Proteomes" id="UP001315278"/>
    </source>
</evidence>
<reference evidence="3" key="1">
    <citation type="journal article" date="2021" name="ISME J.">
        <title>Evolutionary origin and ecological implication of a unique nif island in free-living Bradyrhizobium lineages.</title>
        <authorList>
            <person name="Tao J."/>
        </authorList>
    </citation>
    <scope>NUCLEOTIDE SEQUENCE [LARGE SCALE GENOMIC DNA]</scope>
    <source>
        <strain evidence="3">SZCCT0434</strain>
    </source>
</reference>